<evidence type="ECO:0000313" key="2">
    <source>
        <dbReference type="Proteomes" id="UP000075288"/>
    </source>
</evidence>
<dbReference type="EMBL" id="LQYG01000074">
    <property type="protein sequence ID" value="KYC61152.1"/>
    <property type="molecule type" value="Genomic_DNA"/>
</dbReference>
<dbReference type="PATRIC" id="fig|1398.26.peg.427"/>
<gene>
    <name evidence="1" type="ORF">B4098_0301</name>
</gene>
<dbReference type="AlphaFoldDB" id="A0A150JV78"/>
<evidence type="ECO:0000313" key="1">
    <source>
        <dbReference type="EMBL" id="KYC61152.1"/>
    </source>
</evidence>
<proteinExistence type="predicted"/>
<protein>
    <submittedName>
        <fullName evidence="1">Uncharacterized protein</fullName>
    </submittedName>
</protein>
<accession>A0A150JV78</accession>
<reference evidence="1 2" key="1">
    <citation type="submission" date="2016-01" db="EMBL/GenBank/DDBJ databases">
        <title>Genome Sequences of Twelve Sporeforming Bacillus Species Isolated from Foods.</title>
        <authorList>
            <person name="Berendsen E.M."/>
            <person name="Wells-Bennik M.H."/>
            <person name="Krawcyk A.O."/>
            <person name="De Jong A."/>
            <person name="Holsappel S."/>
            <person name="Eijlander R.T."/>
            <person name="Kuipers O.P."/>
        </authorList>
    </citation>
    <scope>NUCLEOTIDE SEQUENCE [LARGE SCALE GENOMIC DNA]</scope>
    <source>
        <strain evidence="1 2">B4098</strain>
    </source>
</reference>
<dbReference type="Proteomes" id="UP000075288">
    <property type="component" value="Unassembled WGS sequence"/>
</dbReference>
<sequence length="47" mass="5656">MAKALNIWLEALKNCRKDFLQFFYNQDDIAMPPLIWMHCPLYRPEGI</sequence>
<comment type="caution">
    <text evidence="1">The sequence shown here is derived from an EMBL/GenBank/DDBJ whole genome shotgun (WGS) entry which is preliminary data.</text>
</comment>
<organism evidence="1 2">
    <name type="scientific">Heyndrickxia coagulans</name>
    <name type="common">Weizmannia coagulans</name>
    <dbReference type="NCBI Taxonomy" id="1398"/>
    <lineage>
        <taxon>Bacteria</taxon>
        <taxon>Bacillati</taxon>
        <taxon>Bacillota</taxon>
        <taxon>Bacilli</taxon>
        <taxon>Bacillales</taxon>
        <taxon>Bacillaceae</taxon>
        <taxon>Heyndrickxia</taxon>
    </lineage>
</organism>
<name>A0A150JV78_HEYCO</name>